<name>A0A917KE74_9PROT</name>
<dbReference type="RefSeq" id="WP_188966270.1">
    <property type="nucleotide sequence ID" value="NZ_BMKW01000003.1"/>
</dbReference>
<evidence type="ECO:0000313" key="2">
    <source>
        <dbReference type="Proteomes" id="UP000661507"/>
    </source>
</evidence>
<organism evidence="1 2">
    <name type="scientific">Neoroseomonas lacus</name>
    <dbReference type="NCBI Taxonomy" id="287609"/>
    <lineage>
        <taxon>Bacteria</taxon>
        <taxon>Pseudomonadati</taxon>
        <taxon>Pseudomonadota</taxon>
        <taxon>Alphaproteobacteria</taxon>
        <taxon>Acetobacterales</taxon>
        <taxon>Acetobacteraceae</taxon>
        <taxon>Neoroseomonas</taxon>
    </lineage>
</organism>
<protein>
    <submittedName>
        <fullName evidence="1">Uncharacterized protein</fullName>
    </submittedName>
</protein>
<accession>A0A917KE74</accession>
<gene>
    <name evidence="1" type="ORF">GCM10011320_14430</name>
</gene>
<reference evidence="1" key="1">
    <citation type="journal article" date="2014" name="Int. J. Syst. Evol. Microbiol.">
        <title>Complete genome sequence of Corynebacterium casei LMG S-19264T (=DSM 44701T), isolated from a smear-ripened cheese.</title>
        <authorList>
            <consortium name="US DOE Joint Genome Institute (JGI-PGF)"/>
            <person name="Walter F."/>
            <person name="Albersmeier A."/>
            <person name="Kalinowski J."/>
            <person name="Ruckert C."/>
        </authorList>
    </citation>
    <scope>NUCLEOTIDE SEQUENCE</scope>
    <source>
        <strain evidence="1">CGMCC 1.3617</strain>
    </source>
</reference>
<reference evidence="1" key="2">
    <citation type="submission" date="2020-09" db="EMBL/GenBank/DDBJ databases">
        <authorList>
            <person name="Sun Q."/>
            <person name="Zhou Y."/>
        </authorList>
    </citation>
    <scope>NUCLEOTIDE SEQUENCE</scope>
    <source>
        <strain evidence="1">CGMCC 1.3617</strain>
    </source>
</reference>
<keyword evidence="2" id="KW-1185">Reference proteome</keyword>
<dbReference type="AlphaFoldDB" id="A0A917KE74"/>
<comment type="caution">
    <text evidence="1">The sequence shown here is derived from an EMBL/GenBank/DDBJ whole genome shotgun (WGS) entry which is preliminary data.</text>
</comment>
<dbReference type="Proteomes" id="UP000661507">
    <property type="component" value="Unassembled WGS sequence"/>
</dbReference>
<evidence type="ECO:0000313" key="1">
    <source>
        <dbReference type="EMBL" id="GGJ08595.1"/>
    </source>
</evidence>
<sequence>MRISYRGDGTPVPIYEPGDYVRLKGDDPGPLRMAMAGEWGCVLRNRGTEGLDIRLAGFSRPRTSDLPDVTGMPPRLVQPCDRQGLSLAFQRDLRRKARA</sequence>
<dbReference type="EMBL" id="BMKW01000003">
    <property type="protein sequence ID" value="GGJ08595.1"/>
    <property type="molecule type" value="Genomic_DNA"/>
</dbReference>
<proteinExistence type="predicted"/>